<proteinExistence type="inferred from homology"/>
<evidence type="ECO:0000259" key="10">
    <source>
        <dbReference type="Pfam" id="PF02397"/>
    </source>
</evidence>
<evidence type="ECO:0000256" key="1">
    <source>
        <dbReference type="ARBA" id="ARBA00004236"/>
    </source>
</evidence>
<keyword evidence="7 9" id="KW-0472">Membrane</keyword>
<evidence type="ECO:0000256" key="4">
    <source>
        <dbReference type="ARBA" id="ARBA00022679"/>
    </source>
</evidence>
<sequence>MKYETQAAVAFSDVPLSHEPKIKRKAVTRPKQTASDLAIRLSDIIISAFTILFLLPSLLFVAMLVKLQDGGPAIYGQRRIGLNGREFRCLKFRSMHVNSDEILAKLLLEDREARAEWQADHKLRNDPRITGLGRFLRKSSIDELPQLFNVLRGEMSLVGPRPIVRSEVCKYGSSFDHYTSVVPGITGLWQVLGRNDVTYRRRVALDRLYSQRRTLKLYFQIIFMTVPAVLFQRGSY</sequence>
<evidence type="ECO:0000256" key="9">
    <source>
        <dbReference type="SAM" id="Phobius"/>
    </source>
</evidence>
<evidence type="ECO:0000256" key="5">
    <source>
        <dbReference type="ARBA" id="ARBA00022692"/>
    </source>
</evidence>
<feature type="domain" description="Bacterial sugar transferase" evidence="10">
    <location>
        <begin position="40"/>
        <end position="230"/>
    </location>
</feature>
<keyword evidence="8" id="KW-0270">Exopolysaccharide synthesis</keyword>
<evidence type="ECO:0000256" key="2">
    <source>
        <dbReference type="ARBA" id="ARBA00006464"/>
    </source>
</evidence>
<evidence type="ECO:0000256" key="3">
    <source>
        <dbReference type="ARBA" id="ARBA00022475"/>
    </source>
</evidence>
<evidence type="ECO:0000313" key="11">
    <source>
        <dbReference type="EMBL" id="MDC7692761.1"/>
    </source>
</evidence>
<comment type="caution">
    <text evidence="11">The sequence shown here is derived from an EMBL/GenBank/DDBJ whole genome shotgun (WGS) entry which is preliminary data.</text>
</comment>
<keyword evidence="4 11" id="KW-0808">Transferase</keyword>
<dbReference type="InterPro" id="IPR003362">
    <property type="entry name" value="Bact_transf"/>
</dbReference>
<dbReference type="Proteomes" id="UP001216595">
    <property type="component" value="Unassembled WGS sequence"/>
</dbReference>
<accession>A0ABT5I9A7</accession>
<comment type="similarity">
    <text evidence="2">Belongs to the bacterial sugar transferase family.</text>
</comment>
<dbReference type="GO" id="GO:0016740">
    <property type="term" value="F:transferase activity"/>
    <property type="evidence" value="ECO:0007669"/>
    <property type="project" value="UniProtKB-KW"/>
</dbReference>
<gene>
    <name evidence="11" type="ORF">PQU94_00535</name>
</gene>
<dbReference type="RefSeq" id="WP_272739538.1">
    <property type="nucleotide sequence ID" value="NZ_JAQQKW010000001.1"/>
</dbReference>
<dbReference type="EMBL" id="JAQQKW010000001">
    <property type="protein sequence ID" value="MDC7692761.1"/>
    <property type="molecule type" value="Genomic_DNA"/>
</dbReference>
<evidence type="ECO:0000256" key="7">
    <source>
        <dbReference type="ARBA" id="ARBA00023136"/>
    </source>
</evidence>
<protein>
    <submittedName>
        <fullName evidence="11">Sugar transferase</fullName>
    </submittedName>
</protein>
<evidence type="ECO:0000313" key="12">
    <source>
        <dbReference type="Proteomes" id="UP001216595"/>
    </source>
</evidence>
<keyword evidence="3" id="KW-1003">Cell membrane</keyword>
<evidence type="ECO:0000256" key="6">
    <source>
        <dbReference type="ARBA" id="ARBA00022989"/>
    </source>
</evidence>
<comment type="subcellular location">
    <subcellularLocation>
        <location evidence="1">Cell membrane</location>
    </subcellularLocation>
</comment>
<keyword evidence="6 9" id="KW-1133">Transmembrane helix</keyword>
<dbReference type="Pfam" id="PF02397">
    <property type="entry name" value="Bac_transf"/>
    <property type="match status" value="1"/>
</dbReference>
<name>A0ABT5I9A7_9CAUL</name>
<dbReference type="PANTHER" id="PTHR30576:SF4">
    <property type="entry name" value="UNDECAPRENYL-PHOSPHATE GALACTOSE PHOSPHOTRANSFERASE"/>
    <property type="match status" value="1"/>
</dbReference>
<reference evidence="11 12" key="1">
    <citation type="submission" date="2023-01" db="EMBL/GenBank/DDBJ databases">
        <title>Novel species of the genus Asticcacaulis isolated from rivers.</title>
        <authorList>
            <person name="Lu H."/>
        </authorList>
    </citation>
    <scope>NUCLEOTIDE SEQUENCE [LARGE SCALE GENOMIC DNA]</scope>
    <source>
        <strain evidence="11 12">DXS10W</strain>
    </source>
</reference>
<dbReference type="PANTHER" id="PTHR30576">
    <property type="entry name" value="COLANIC BIOSYNTHESIS UDP-GLUCOSE LIPID CARRIER TRANSFERASE"/>
    <property type="match status" value="1"/>
</dbReference>
<organism evidence="11 12">
    <name type="scientific">Asticcacaulis currens</name>
    <dbReference type="NCBI Taxonomy" id="2984210"/>
    <lineage>
        <taxon>Bacteria</taxon>
        <taxon>Pseudomonadati</taxon>
        <taxon>Pseudomonadota</taxon>
        <taxon>Alphaproteobacteria</taxon>
        <taxon>Caulobacterales</taxon>
        <taxon>Caulobacteraceae</taxon>
        <taxon>Asticcacaulis</taxon>
    </lineage>
</organism>
<keyword evidence="5 9" id="KW-0812">Transmembrane</keyword>
<feature type="transmembrane region" description="Helical" evidence="9">
    <location>
        <begin position="44"/>
        <end position="65"/>
    </location>
</feature>
<keyword evidence="12" id="KW-1185">Reference proteome</keyword>
<evidence type="ECO:0000256" key="8">
    <source>
        <dbReference type="ARBA" id="ARBA00023169"/>
    </source>
</evidence>